<evidence type="ECO:0000256" key="2">
    <source>
        <dbReference type="ARBA" id="ARBA00022692"/>
    </source>
</evidence>
<dbReference type="PANTHER" id="PTHR14110:SF5">
    <property type="entry name" value="OUTER ENVELOPE PORE PROTEIN 16-4, CHLOROPLASTIC"/>
    <property type="match status" value="1"/>
</dbReference>
<protein>
    <submittedName>
        <fullName evidence="5">Uncharacterized protein</fullName>
    </submittedName>
</protein>
<dbReference type="PANTHER" id="PTHR14110">
    <property type="entry name" value="MITOCHONDRIAL IMPORT INNER MEMBRANE TRANSLOCASE SUBUNIT TIM22"/>
    <property type="match status" value="1"/>
</dbReference>
<accession>A0A9Q0KE29</accession>
<dbReference type="Proteomes" id="UP001141806">
    <property type="component" value="Unassembled WGS sequence"/>
</dbReference>
<keyword evidence="4" id="KW-0472">Membrane</keyword>
<dbReference type="InterPro" id="IPR039175">
    <property type="entry name" value="TIM22"/>
</dbReference>
<dbReference type="OrthoDB" id="1865977at2759"/>
<dbReference type="EMBL" id="JAMYWD010000006">
    <property type="protein sequence ID" value="KAJ4968646.1"/>
    <property type="molecule type" value="Genomic_DNA"/>
</dbReference>
<evidence type="ECO:0000256" key="3">
    <source>
        <dbReference type="ARBA" id="ARBA00022989"/>
    </source>
</evidence>
<dbReference type="GO" id="GO:0008320">
    <property type="term" value="F:protein transmembrane transporter activity"/>
    <property type="evidence" value="ECO:0007669"/>
    <property type="project" value="TreeGrafter"/>
</dbReference>
<name>A0A9Q0KE29_9MAGN</name>
<dbReference type="GO" id="GO:0030943">
    <property type="term" value="F:mitochondrion targeting sequence binding"/>
    <property type="evidence" value="ECO:0007669"/>
    <property type="project" value="TreeGrafter"/>
</dbReference>
<sequence>MVEEFEGDIPCSSVAVDSIIRFATAGTIWGLCIGPYDGRKKGLAGIARSSFVVRSAGKYGLQSGLFAGVFSTTRCGIQRYRRQKDWVNACIAGGVAGAAFAARTRSWIQVFGMAALMSTICSAADYSNTRSLGIGSCFGFRIIVPSLKSPSSASSRQRLLSELGSVR</sequence>
<evidence type="ECO:0000256" key="4">
    <source>
        <dbReference type="ARBA" id="ARBA00023136"/>
    </source>
</evidence>
<evidence type="ECO:0000313" key="5">
    <source>
        <dbReference type="EMBL" id="KAJ4968646.1"/>
    </source>
</evidence>
<evidence type="ECO:0000313" key="6">
    <source>
        <dbReference type="Proteomes" id="UP001141806"/>
    </source>
</evidence>
<proteinExistence type="predicted"/>
<comment type="subcellular location">
    <subcellularLocation>
        <location evidence="1">Membrane</location>
        <topology evidence="1">Multi-pass membrane protein</topology>
    </subcellularLocation>
</comment>
<comment type="caution">
    <text evidence="5">The sequence shown here is derived from an EMBL/GenBank/DDBJ whole genome shotgun (WGS) entry which is preliminary data.</text>
</comment>
<reference evidence="5" key="1">
    <citation type="journal article" date="2023" name="Plant J.">
        <title>The genome of the king protea, Protea cynaroides.</title>
        <authorList>
            <person name="Chang J."/>
            <person name="Duong T.A."/>
            <person name="Schoeman C."/>
            <person name="Ma X."/>
            <person name="Roodt D."/>
            <person name="Barker N."/>
            <person name="Li Z."/>
            <person name="Van de Peer Y."/>
            <person name="Mizrachi E."/>
        </authorList>
    </citation>
    <scope>NUCLEOTIDE SEQUENCE</scope>
    <source>
        <tissue evidence="5">Young leaves</tissue>
    </source>
</reference>
<keyword evidence="3" id="KW-1133">Transmembrane helix</keyword>
<evidence type="ECO:0000256" key="1">
    <source>
        <dbReference type="ARBA" id="ARBA00004141"/>
    </source>
</evidence>
<dbReference type="Pfam" id="PF02466">
    <property type="entry name" value="Tim17"/>
    <property type="match status" value="1"/>
</dbReference>
<keyword evidence="6" id="KW-1185">Reference proteome</keyword>
<dbReference type="AlphaFoldDB" id="A0A9Q0KE29"/>
<organism evidence="5 6">
    <name type="scientific">Protea cynaroides</name>
    <dbReference type="NCBI Taxonomy" id="273540"/>
    <lineage>
        <taxon>Eukaryota</taxon>
        <taxon>Viridiplantae</taxon>
        <taxon>Streptophyta</taxon>
        <taxon>Embryophyta</taxon>
        <taxon>Tracheophyta</taxon>
        <taxon>Spermatophyta</taxon>
        <taxon>Magnoliopsida</taxon>
        <taxon>Proteales</taxon>
        <taxon>Proteaceae</taxon>
        <taxon>Protea</taxon>
    </lineage>
</organism>
<keyword evidence="2" id="KW-0812">Transmembrane</keyword>
<dbReference type="GO" id="GO:0042721">
    <property type="term" value="C:TIM22 mitochondrial import inner membrane insertion complex"/>
    <property type="evidence" value="ECO:0007669"/>
    <property type="project" value="InterPro"/>
</dbReference>
<gene>
    <name evidence="5" type="ORF">NE237_015347</name>
</gene>
<dbReference type="GO" id="GO:0045039">
    <property type="term" value="P:protein insertion into mitochondrial inner membrane"/>
    <property type="evidence" value="ECO:0007669"/>
    <property type="project" value="InterPro"/>
</dbReference>